<dbReference type="AlphaFoldDB" id="A0A1X6NW13"/>
<feature type="region of interest" description="Disordered" evidence="1">
    <location>
        <begin position="65"/>
        <end position="169"/>
    </location>
</feature>
<evidence type="ECO:0000256" key="1">
    <source>
        <dbReference type="SAM" id="MobiDB-lite"/>
    </source>
</evidence>
<organism evidence="2 3">
    <name type="scientific">Porphyra umbilicalis</name>
    <name type="common">Purple laver</name>
    <name type="synonym">Red alga</name>
    <dbReference type="NCBI Taxonomy" id="2786"/>
    <lineage>
        <taxon>Eukaryota</taxon>
        <taxon>Rhodophyta</taxon>
        <taxon>Bangiophyceae</taxon>
        <taxon>Bangiales</taxon>
        <taxon>Bangiaceae</taxon>
        <taxon>Porphyra</taxon>
    </lineage>
</organism>
<evidence type="ECO:0000313" key="3">
    <source>
        <dbReference type="Proteomes" id="UP000218209"/>
    </source>
</evidence>
<proteinExistence type="predicted"/>
<gene>
    <name evidence="2" type="ORF">BU14_0424s0019</name>
</gene>
<evidence type="ECO:0000313" key="2">
    <source>
        <dbReference type="EMBL" id="OSX72563.1"/>
    </source>
</evidence>
<dbReference type="Proteomes" id="UP000218209">
    <property type="component" value="Unassembled WGS sequence"/>
</dbReference>
<reference evidence="2 3" key="1">
    <citation type="submission" date="2017-03" db="EMBL/GenBank/DDBJ databases">
        <title>WGS assembly of Porphyra umbilicalis.</title>
        <authorList>
            <person name="Brawley S.H."/>
            <person name="Blouin N.A."/>
            <person name="Ficko-Blean E."/>
            <person name="Wheeler G.L."/>
            <person name="Lohr M."/>
            <person name="Goodson H.V."/>
            <person name="Jenkins J.W."/>
            <person name="Blaby-Haas C.E."/>
            <person name="Helliwell K.E."/>
            <person name="Chan C."/>
            <person name="Marriage T."/>
            <person name="Bhattacharya D."/>
            <person name="Klein A.S."/>
            <person name="Badis Y."/>
            <person name="Brodie J."/>
            <person name="Cao Y."/>
            <person name="Collen J."/>
            <person name="Dittami S.M."/>
            <person name="Gachon C.M."/>
            <person name="Green B.R."/>
            <person name="Karpowicz S."/>
            <person name="Kim J.W."/>
            <person name="Kudahl U."/>
            <person name="Lin S."/>
            <person name="Michel G."/>
            <person name="Mittag M."/>
            <person name="Olson B.J."/>
            <person name="Pangilinan J."/>
            <person name="Peng Y."/>
            <person name="Qiu H."/>
            <person name="Shu S."/>
            <person name="Singer J.T."/>
            <person name="Smith A.G."/>
            <person name="Sprecher B.N."/>
            <person name="Wagner V."/>
            <person name="Wang W."/>
            <person name="Wang Z.-Y."/>
            <person name="Yan J."/>
            <person name="Yarish C."/>
            <person name="Zoeuner-Riek S."/>
            <person name="Zhuang Y."/>
            <person name="Zou Y."/>
            <person name="Lindquist E.A."/>
            <person name="Grimwood J."/>
            <person name="Barry K."/>
            <person name="Rokhsar D.S."/>
            <person name="Schmutz J."/>
            <person name="Stiller J.W."/>
            <person name="Grossman A.R."/>
            <person name="Prochnik S.E."/>
        </authorList>
    </citation>
    <scope>NUCLEOTIDE SEQUENCE [LARGE SCALE GENOMIC DNA]</scope>
    <source>
        <strain evidence="2">4086291</strain>
    </source>
</reference>
<name>A0A1X6NW13_PORUM</name>
<accession>A0A1X6NW13</accession>
<dbReference type="EMBL" id="KV919053">
    <property type="protein sequence ID" value="OSX72563.1"/>
    <property type="molecule type" value="Genomic_DNA"/>
</dbReference>
<feature type="compositionally biased region" description="Basic residues" evidence="1">
    <location>
        <begin position="78"/>
        <end position="90"/>
    </location>
</feature>
<feature type="compositionally biased region" description="Pro residues" evidence="1">
    <location>
        <begin position="136"/>
        <end position="147"/>
    </location>
</feature>
<protein>
    <submittedName>
        <fullName evidence="2">Uncharacterized protein</fullName>
    </submittedName>
</protein>
<sequence length="169" mass="17680">MASAPPPHISSVPVPPLLDGLRTAPTHLISPRAPAPAAVCLFDDPPLLPPQTSLAGCINLVFGGPLPAADHPPPRRISTARRSPRRRRRQAAGPPPPLRRRSSPPSPPLHRSTVTASPSPPSRLLFSPTDAHMILPPTPTAAASPPPPRHRLAASFSPSPPTPTATRCA</sequence>
<keyword evidence="3" id="KW-1185">Reference proteome</keyword>